<feature type="non-terminal residue" evidence="2">
    <location>
        <position position="81"/>
    </location>
</feature>
<accession>A0A8T5C8J6</accession>
<dbReference type="EMBL" id="JAERQU010000087">
    <property type="protein sequence ID" value="MBS8121390.1"/>
    <property type="molecule type" value="Genomic_DNA"/>
</dbReference>
<comment type="caution">
    <text evidence="2">The sequence shown here is derived from an EMBL/GenBank/DDBJ whole genome shotgun (WGS) entry which is preliminary data.</text>
</comment>
<protein>
    <submittedName>
        <fullName evidence="2">Transcriptional regulator</fullName>
    </submittedName>
</protein>
<evidence type="ECO:0000256" key="1">
    <source>
        <dbReference type="SAM" id="MobiDB-lite"/>
    </source>
</evidence>
<dbReference type="Proteomes" id="UP000679371">
    <property type="component" value="Unassembled WGS sequence"/>
</dbReference>
<proteinExistence type="predicted"/>
<evidence type="ECO:0000313" key="3">
    <source>
        <dbReference type="Proteomes" id="UP000679371"/>
    </source>
</evidence>
<evidence type="ECO:0000313" key="2">
    <source>
        <dbReference type="EMBL" id="MBS8121390.1"/>
    </source>
</evidence>
<reference evidence="2" key="1">
    <citation type="journal article" date="2021" name="Nat. Microbiol.">
        <title>Cell division in the archaeon Haloferax volcanii relies on two FtsZ proteins with distinct functions in division ring assembly and constriction.</title>
        <authorList>
            <person name="Liao Y."/>
            <person name="Ithurbide S."/>
            <person name="Evenhuis C."/>
            <person name="Loewe J."/>
            <person name="Duggin I.G."/>
        </authorList>
    </citation>
    <scope>NUCLEOTIDE SEQUENCE</scope>
    <source>
        <strain evidence="2">H98</strain>
    </source>
</reference>
<sequence length="81" mass="9464">MSNEPTDTEPTHDEFTPDPDEVEYPSTLRITSLPAEQAQAAALERAERWEQGEEVPHVVNFEDRTRLRQLLTDRRMELLEE</sequence>
<gene>
    <name evidence="2" type="ORF">JK351_19905</name>
</gene>
<dbReference type="AlphaFoldDB" id="A0A8T5C8J6"/>
<name>A0A8T5C8J6_HALVO</name>
<feature type="region of interest" description="Disordered" evidence="1">
    <location>
        <begin position="1"/>
        <end position="24"/>
    </location>
</feature>
<organism evidence="2 3">
    <name type="scientific">Haloferax volcanii</name>
    <name type="common">Halobacterium volcanii</name>
    <dbReference type="NCBI Taxonomy" id="2246"/>
    <lineage>
        <taxon>Archaea</taxon>
        <taxon>Methanobacteriati</taxon>
        <taxon>Methanobacteriota</taxon>
        <taxon>Stenosarchaea group</taxon>
        <taxon>Halobacteria</taxon>
        <taxon>Halobacteriales</taxon>
        <taxon>Haloferacaceae</taxon>
        <taxon>Haloferax</taxon>
    </lineage>
</organism>